<dbReference type="SUPFAM" id="SSF46785">
    <property type="entry name" value="Winged helix' DNA-binding domain"/>
    <property type="match status" value="1"/>
</dbReference>
<keyword evidence="2" id="KW-0238">DNA-binding</keyword>
<dbReference type="PANTHER" id="PTHR44846">
    <property type="entry name" value="MANNOSYL-D-GLYCERATE TRANSPORT/METABOLISM SYSTEM REPRESSOR MNGR-RELATED"/>
    <property type="match status" value="1"/>
</dbReference>
<dbReference type="Pfam" id="PF00392">
    <property type="entry name" value="GntR"/>
    <property type="match status" value="1"/>
</dbReference>
<keyword evidence="3" id="KW-0804">Transcription</keyword>
<dbReference type="InterPro" id="IPR050679">
    <property type="entry name" value="Bact_HTH_transcr_reg"/>
</dbReference>
<sequence length="262" mass="28954">MIAAVNAETPMTEEAAAARGPRYQQLTDTLVREIREGRYPVGSLLPPEPQLCQRFAVSRHTVREAVRHLCEMGLVSRHQGVGTRVRAARGDKQYVASLSTLGDLMAYARGTRLEVLGSRWVDADEALAAQLRCGEGEHWLELDTCRYATLGGEPIVHMRVYVRPEAAGMREELERGQAWVFGLVEKYGGERILEAQQVVGAVAVPADSARVLGVRAKSPGLLVRRFYLGRGDRLLSVSVNVHPVGRFELTTTWRLEEAAGRP</sequence>
<gene>
    <name evidence="5" type="ORF">EZ242_01240</name>
</gene>
<dbReference type="Proteomes" id="UP000297564">
    <property type="component" value="Unassembled WGS sequence"/>
</dbReference>
<dbReference type="InterPro" id="IPR000524">
    <property type="entry name" value="Tscrpt_reg_HTH_GntR"/>
</dbReference>
<dbReference type="Gene3D" id="3.40.1410.10">
    <property type="entry name" value="Chorismate lyase-like"/>
    <property type="match status" value="1"/>
</dbReference>
<organism evidence="5 6">
    <name type="scientific">Ramlibacter rhizophilus</name>
    <dbReference type="NCBI Taxonomy" id="1781167"/>
    <lineage>
        <taxon>Bacteria</taxon>
        <taxon>Pseudomonadati</taxon>
        <taxon>Pseudomonadota</taxon>
        <taxon>Betaproteobacteria</taxon>
        <taxon>Burkholderiales</taxon>
        <taxon>Comamonadaceae</taxon>
        <taxon>Ramlibacter</taxon>
    </lineage>
</organism>
<evidence type="ECO:0000313" key="6">
    <source>
        <dbReference type="Proteomes" id="UP000297564"/>
    </source>
</evidence>
<dbReference type="PANTHER" id="PTHR44846:SF1">
    <property type="entry name" value="MANNOSYL-D-GLYCERATE TRANSPORT_METABOLISM SYSTEM REPRESSOR MNGR-RELATED"/>
    <property type="match status" value="1"/>
</dbReference>
<dbReference type="GO" id="GO:0003700">
    <property type="term" value="F:DNA-binding transcription factor activity"/>
    <property type="evidence" value="ECO:0007669"/>
    <property type="project" value="InterPro"/>
</dbReference>
<dbReference type="AlphaFoldDB" id="A0A4Z0C1L5"/>
<reference evidence="5 6" key="1">
    <citation type="submission" date="2019-03" db="EMBL/GenBank/DDBJ databases">
        <title>Ramlibacter rhizophilus CCTCC AB2015357, whole genome shotgun sequence.</title>
        <authorList>
            <person name="Zhang X."/>
            <person name="Feng G."/>
            <person name="Zhu H."/>
        </authorList>
    </citation>
    <scope>NUCLEOTIDE SEQUENCE [LARGE SCALE GENOMIC DNA]</scope>
    <source>
        <strain evidence="5 6">CCTCC AB2015357</strain>
    </source>
</reference>
<dbReference type="GO" id="GO:0003677">
    <property type="term" value="F:DNA binding"/>
    <property type="evidence" value="ECO:0007669"/>
    <property type="project" value="UniProtKB-KW"/>
</dbReference>
<dbReference type="InterPro" id="IPR036390">
    <property type="entry name" value="WH_DNA-bd_sf"/>
</dbReference>
<evidence type="ECO:0000256" key="2">
    <source>
        <dbReference type="ARBA" id="ARBA00023125"/>
    </source>
</evidence>
<accession>A0A4Z0C1L5</accession>
<name>A0A4Z0C1L5_9BURK</name>
<dbReference type="Pfam" id="PF07702">
    <property type="entry name" value="UTRA"/>
    <property type="match status" value="1"/>
</dbReference>
<dbReference type="SMART" id="SM00866">
    <property type="entry name" value="UTRA"/>
    <property type="match status" value="1"/>
</dbReference>
<dbReference type="OrthoDB" id="7363114at2"/>
<keyword evidence="6" id="KW-1185">Reference proteome</keyword>
<keyword evidence="1" id="KW-0805">Transcription regulation</keyword>
<dbReference type="InterPro" id="IPR028978">
    <property type="entry name" value="Chorismate_lyase_/UTRA_dom_sf"/>
</dbReference>
<protein>
    <submittedName>
        <fullName evidence="5">GntR family transcriptional regulator</fullName>
    </submittedName>
</protein>
<dbReference type="Gene3D" id="1.10.10.10">
    <property type="entry name" value="Winged helix-like DNA-binding domain superfamily/Winged helix DNA-binding domain"/>
    <property type="match status" value="1"/>
</dbReference>
<comment type="caution">
    <text evidence="5">The sequence shown here is derived from an EMBL/GenBank/DDBJ whole genome shotgun (WGS) entry which is preliminary data.</text>
</comment>
<dbReference type="SUPFAM" id="SSF64288">
    <property type="entry name" value="Chorismate lyase-like"/>
    <property type="match status" value="1"/>
</dbReference>
<dbReference type="InterPro" id="IPR036388">
    <property type="entry name" value="WH-like_DNA-bd_sf"/>
</dbReference>
<dbReference type="PRINTS" id="PR00035">
    <property type="entry name" value="HTHGNTR"/>
</dbReference>
<dbReference type="CDD" id="cd07377">
    <property type="entry name" value="WHTH_GntR"/>
    <property type="match status" value="1"/>
</dbReference>
<evidence type="ECO:0000313" key="5">
    <source>
        <dbReference type="EMBL" id="TFZ04408.1"/>
    </source>
</evidence>
<evidence type="ECO:0000256" key="1">
    <source>
        <dbReference type="ARBA" id="ARBA00023015"/>
    </source>
</evidence>
<proteinExistence type="predicted"/>
<dbReference type="SMART" id="SM00345">
    <property type="entry name" value="HTH_GNTR"/>
    <property type="match status" value="1"/>
</dbReference>
<evidence type="ECO:0000256" key="3">
    <source>
        <dbReference type="ARBA" id="ARBA00023163"/>
    </source>
</evidence>
<dbReference type="PROSITE" id="PS50949">
    <property type="entry name" value="HTH_GNTR"/>
    <property type="match status" value="1"/>
</dbReference>
<dbReference type="GO" id="GO:0045892">
    <property type="term" value="P:negative regulation of DNA-templated transcription"/>
    <property type="evidence" value="ECO:0007669"/>
    <property type="project" value="TreeGrafter"/>
</dbReference>
<dbReference type="EMBL" id="SMLL01000001">
    <property type="protein sequence ID" value="TFZ04408.1"/>
    <property type="molecule type" value="Genomic_DNA"/>
</dbReference>
<feature type="domain" description="HTH gntR-type" evidence="4">
    <location>
        <begin position="20"/>
        <end position="88"/>
    </location>
</feature>
<evidence type="ECO:0000259" key="4">
    <source>
        <dbReference type="PROSITE" id="PS50949"/>
    </source>
</evidence>
<dbReference type="InterPro" id="IPR011663">
    <property type="entry name" value="UTRA"/>
</dbReference>